<organism evidence="1 2">
    <name type="scientific">Candidatus Muproteobacteria bacterium RBG_16_64_11</name>
    <dbReference type="NCBI Taxonomy" id="1817758"/>
    <lineage>
        <taxon>Bacteria</taxon>
        <taxon>Pseudomonadati</taxon>
        <taxon>Pseudomonadota</taxon>
        <taxon>Candidatus Muproteobacteria</taxon>
    </lineage>
</organism>
<protein>
    <submittedName>
        <fullName evidence="1">Uncharacterized protein</fullName>
    </submittedName>
</protein>
<dbReference type="EMBL" id="MFSS01000014">
    <property type="protein sequence ID" value="OGI44696.1"/>
    <property type="molecule type" value="Genomic_DNA"/>
</dbReference>
<dbReference type="STRING" id="1817758.A2150_04255"/>
<accession>A0A1F6THZ4</accession>
<gene>
    <name evidence="1" type="ORF">A2150_04255</name>
</gene>
<reference evidence="1 2" key="1">
    <citation type="journal article" date="2016" name="Nat. Commun.">
        <title>Thousands of microbial genomes shed light on interconnected biogeochemical processes in an aquifer system.</title>
        <authorList>
            <person name="Anantharaman K."/>
            <person name="Brown C.T."/>
            <person name="Hug L.A."/>
            <person name="Sharon I."/>
            <person name="Castelle C.J."/>
            <person name="Probst A.J."/>
            <person name="Thomas B.C."/>
            <person name="Singh A."/>
            <person name="Wilkins M.J."/>
            <person name="Karaoz U."/>
            <person name="Brodie E.L."/>
            <person name="Williams K.H."/>
            <person name="Hubbard S.S."/>
            <person name="Banfield J.F."/>
        </authorList>
    </citation>
    <scope>NUCLEOTIDE SEQUENCE [LARGE SCALE GENOMIC DNA]</scope>
</reference>
<proteinExistence type="predicted"/>
<evidence type="ECO:0000313" key="1">
    <source>
        <dbReference type="EMBL" id="OGI44696.1"/>
    </source>
</evidence>
<dbReference type="AlphaFoldDB" id="A0A1F6THZ4"/>
<comment type="caution">
    <text evidence="1">The sequence shown here is derived from an EMBL/GenBank/DDBJ whole genome shotgun (WGS) entry which is preliminary data.</text>
</comment>
<sequence>MRRRAEHVDYGSDEMVEAVVVEYLKARDVFRGFMEWAITHDFETIFHGTIYVLDFIQDIELFKRRHLDGLFVTEARCRPGLGERCTRCWATACAVSSITPSS</sequence>
<name>A0A1F6THZ4_9PROT</name>
<dbReference type="Proteomes" id="UP000177925">
    <property type="component" value="Unassembled WGS sequence"/>
</dbReference>
<evidence type="ECO:0000313" key="2">
    <source>
        <dbReference type="Proteomes" id="UP000177925"/>
    </source>
</evidence>